<feature type="transmembrane region" description="Helical" evidence="2">
    <location>
        <begin position="234"/>
        <end position="252"/>
    </location>
</feature>
<protein>
    <submittedName>
        <fullName evidence="3">Uncharacterized protein</fullName>
    </submittedName>
</protein>
<feature type="region of interest" description="Disordered" evidence="1">
    <location>
        <begin position="48"/>
        <end position="74"/>
    </location>
</feature>
<name>A0A1H0MC24_9GAMM</name>
<organism evidence="3 4">
    <name type="scientific">Ectopseudomonas guguanensis</name>
    <dbReference type="NCBI Taxonomy" id="1198456"/>
    <lineage>
        <taxon>Bacteria</taxon>
        <taxon>Pseudomonadati</taxon>
        <taxon>Pseudomonadota</taxon>
        <taxon>Gammaproteobacteria</taxon>
        <taxon>Pseudomonadales</taxon>
        <taxon>Pseudomonadaceae</taxon>
        <taxon>Ectopseudomonas</taxon>
    </lineage>
</organism>
<keyword evidence="2" id="KW-0812">Transmembrane</keyword>
<proteinExistence type="predicted"/>
<keyword evidence="2" id="KW-1133">Transmembrane helix</keyword>
<evidence type="ECO:0000256" key="1">
    <source>
        <dbReference type="SAM" id="MobiDB-lite"/>
    </source>
</evidence>
<keyword evidence="4" id="KW-1185">Reference proteome</keyword>
<feature type="region of interest" description="Disordered" evidence="1">
    <location>
        <begin position="98"/>
        <end position="157"/>
    </location>
</feature>
<reference evidence="4" key="1">
    <citation type="submission" date="2016-10" db="EMBL/GenBank/DDBJ databases">
        <authorList>
            <person name="Varghese N."/>
            <person name="Submissions S."/>
        </authorList>
    </citation>
    <scope>NUCLEOTIDE SEQUENCE [LARGE SCALE GENOMIC DNA]</scope>
    <source>
        <strain evidence="4">JCM 18416</strain>
    </source>
</reference>
<feature type="compositionally biased region" description="Gly residues" evidence="1">
    <location>
        <begin position="125"/>
        <end position="137"/>
    </location>
</feature>
<feature type="compositionally biased region" description="Polar residues" evidence="1">
    <location>
        <begin position="98"/>
        <end position="112"/>
    </location>
</feature>
<evidence type="ECO:0000313" key="4">
    <source>
        <dbReference type="Proteomes" id="UP000199460"/>
    </source>
</evidence>
<gene>
    <name evidence="3" type="ORF">SAMN05216213_10245</name>
</gene>
<dbReference type="EMBL" id="FNJJ01000002">
    <property type="protein sequence ID" value="SDO77885.1"/>
    <property type="molecule type" value="Genomic_DNA"/>
</dbReference>
<accession>A0A1H0MC24</accession>
<evidence type="ECO:0000256" key="2">
    <source>
        <dbReference type="SAM" id="Phobius"/>
    </source>
</evidence>
<keyword evidence="2" id="KW-0472">Membrane</keyword>
<sequence length="254" mass="26114">MYVFVQDSLGGHLACKSSDYSGKPGDYTNCGTASHVNGGKFTCHGKNPSSTGTMTDTKVETKQNADGSTTTTKTDTQTKVVCSGVGSCSTQVTTNVSHTTKDANGNVTSESSKCVGPNCSSSGGIKDGSGTGNGNGDGDGEDQDSEGPAGPTRGLQQGEVGSFAEGLSEWDQRIADARAELDQKLGEYSALFKGVFDLNLSDSSGSLPCEVFSISTGGVSLRICPADYSDQLSYLRYVLLLAAVALAAIIVLRG</sequence>
<dbReference type="Proteomes" id="UP000199460">
    <property type="component" value="Unassembled WGS sequence"/>
</dbReference>
<dbReference type="AlphaFoldDB" id="A0A1H0MC24"/>
<evidence type="ECO:0000313" key="3">
    <source>
        <dbReference type="EMBL" id="SDO77885.1"/>
    </source>
</evidence>